<feature type="compositionally biased region" description="Basic and acidic residues" evidence="1">
    <location>
        <begin position="48"/>
        <end position="59"/>
    </location>
</feature>
<protein>
    <recommendedName>
        <fullName evidence="4">AAA family ATPase</fullName>
    </recommendedName>
</protein>
<accession>A0AAI8ZJL0</accession>
<reference evidence="2 3" key="1">
    <citation type="submission" date="2011-11" db="EMBL/GenBank/DDBJ databases">
        <authorList>
            <person name="Gartemann K."/>
        </authorList>
    </citation>
    <scope>NUCLEOTIDE SEQUENCE [LARGE SCALE GENOMIC DNA]</scope>
    <source>
        <strain evidence="3">NCPPB 2581</strain>
    </source>
</reference>
<dbReference type="RefSeq" id="WP_015490854.1">
    <property type="nucleotide sequence ID" value="NC_020891.1"/>
</dbReference>
<evidence type="ECO:0000256" key="1">
    <source>
        <dbReference type="SAM" id="MobiDB-lite"/>
    </source>
</evidence>
<sequence>MSTTRRRPASKAPVLPKVDATVPEDTLREMQLEEEIRNETDRIIVRDKAREQAARRQKAEPTAPAPKPRSVADLLAQEFPVLDWIVPDVIPDGCHLVIAAPKIGKSLLTLGLAIACANGTEAFGAIKVARRPVLLIDLESGDRRLASRLDAFGVTTVPDTFQFHTDAETALAVLREFLQRHKGRSPLVILDTLSEVMTMKPRDLAPMLHEKRTLQPIQTLCSTDPGASVLIVHHNRKEKSGDSVDSSSGTHGLTGAVDGIFVLDRPDRQQPEATLIRNSRDIEDAVYGMTLKGVQWTFDGRSAGAARLAAEARRTQERIERQGQVGHRMLALLKEHGPLTPAEAYELYDGDAKIQTVRNALNRLAFRNLASKDSAGHYTATYPPELGEFSELGGVAGNSGKQARKAGTSVRRRAASTTTKKARTRHE</sequence>
<name>A0AAI8ZJL0_9MICO</name>
<proteinExistence type="predicted"/>
<dbReference type="Proteomes" id="UP000012170">
    <property type="component" value="Chromosome"/>
</dbReference>
<dbReference type="Pfam" id="PF13481">
    <property type="entry name" value="AAA_25"/>
    <property type="match status" value="1"/>
</dbReference>
<dbReference type="AlphaFoldDB" id="A0AAI8ZJL0"/>
<feature type="compositionally biased region" description="Basic residues" evidence="1">
    <location>
        <begin position="410"/>
        <end position="427"/>
    </location>
</feature>
<feature type="region of interest" description="Disordered" evidence="1">
    <location>
        <begin position="393"/>
        <end position="427"/>
    </location>
</feature>
<organism evidence="2 3">
    <name type="scientific">Clavibacter nebraskensis NCPPB 2581</name>
    <dbReference type="NCBI Taxonomy" id="1097677"/>
    <lineage>
        <taxon>Bacteria</taxon>
        <taxon>Bacillati</taxon>
        <taxon>Actinomycetota</taxon>
        <taxon>Actinomycetes</taxon>
        <taxon>Micrococcales</taxon>
        <taxon>Microbacteriaceae</taxon>
        <taxon>Clavibacter</taxon>
    </lineage>
</organism>
<evidence type="ECO:0008006" key="4">
    <source>
        <dbReference type="Google" id="ProtNLM"/>
    </source>
</evidence>
<dbReference type="KEGG" id="cmc:CMN_02192"/>
<dbReference type="InterPro" id="IPR027417">
    <property type="entry name" value="P-loop_NTPase"/>
</dbReference>
<dbReference type="Gene3D" id="3.40.50.300">
    <property type="entry name" value="P-loop containing nucleotide triphosphate hydrolases"/>
    <property type="match status" value="1"/>
</dbReference>
<dbReference type="SUPFAM" id="SSF52540">
    <property type="entry name" value="P-loop containing nucleoside triphosphate hydrolases"/>
    <property type="match status" value="1"/>
</dbReference>
<feature type="region of interest" description="Disordered" evidence="1">
    <location>
        <begin position="48"/>
        <end position="69"/>
    </location>
</feature>
<gene>
    <name evidence="2" type="ORF">CMN_02192</name>
</gene>
<evidence type="ECO:0000313" key="2">
    <source>
        <dbReference type="EMBL" id="CCE76130.1"/>
    </source>
</evidence>
<reference evidence="3" key="2">
    <citation type="submission" date="2013-04" db="EMBL/GenBank/DDBJ databases">
        <title>The genome sequence of the maize-pathogen Clavibacter michiganensis subsp. nebraskensis.</title>
        <authorList>
            <person name="Gartemann K.H."/>
            <person name="Blom J."/>
            <person name="Dreiseikelmann B."/>
            <person name="Fluegel M."/>
            <person name="Jaenicke S."/>
            <person name="Linke B."/>
            <person name="Sczcepanowski R."/>
            <person name="Wittmann J."/>
            <person name="Goesmann A."/>
            <person name="Puehler A."/>
            <person name="Eichenlaub R."/>
            <person name="Rueckert C."/>
        </authorList>
    </citation>
    <scope>NUCLEOTIDE SEQUENCE [LARGE SCALE GENOMIC DNA]</scope>
    <source>
        <strain evidence="3">NCPPB 2581</strain>
    </source>
</reference>
<dbReference type="GeneID" id="92983961"/>
<evidence type="ECO:0000313" key="3">
    <source>
        <dbReference type="Proteomes" id="UP000012170"/>
    </source>
</evidence>
<dbReference type="EMBL" id="HE614873">
    <property type="protein sequence ID" value="CCE76130.1"/>
    <property type="molecule type" value="Genomic_DNA"/>
</dbReference>